<sequence length="69" mass="7796">MSCTLPSRLRPAATPDGDCYIYLAEDFQFGTFGHPWESTLCVFGQELLDLVEAELDTLLGKPMRRNDSR</sequence>
<keyword evidence="2" id="KW-1185">Reference proteome</keyword>
<protein>
    <submittedName>
        <fullName evidence="1">Uncharacterized protein</fullName>
    </submittedName>
</protein>
<proteinExistence type="predicted"/>
<dbReference type="AlphaFoldDB" id="A0A8J3VGN4"/>
<evidence type="ECO:0000313" key="1">
    <source>
        <dbReference type="EMBL" id="GIH05322.1"/>
    </source>
</evidence>
<name>A0A8J3VGN4_9ACTN</name>
<dbReference type="Proteomes" id="UP000612899">
    <property type="component" value="Unassembled WGS sequence"/>
</dbReference>
<organism evidence="1 2">
    <name type="scientific">Rhizocola hellebori</name>
    <dbReference type="NCBI Taxonomy" id="1392758"/>
    <lineage>
        <taxon>Bacteria</taxon>
        <taxon>Bacillati</taxon>
        <taxon>Actinomycetota</taxon>
        <taxon>Actinomycetes</taxon>
        <taxon>Micromonosporales</taxon>
        <taxon>Micromonosporaceae</taxon>
        <taxon>Rhizocola</taxon>
    </lineage>
</organism>
<dbReference type="Pfam" id="PF10898">
    <property type="entry name" value="DUF2716"/>
    <property type="match status" value="1"/>
</dbReference>
<dbReference type="InterPro" id="IPR020323">
    <property type="entry name" value="DUF2716"/>
</dbReference>
<dbReference type="EMBL" id="BONY01000018">
    <property type="protein sequence ID" value="GIH05322.1"/>
    <property type="molecule type" value="Genomic_DNA"/>
</dbReference>
<evidence type="ECO:0000313" key="2">
    <source>
        <dbReference type="Proteomes" id="UP000612899"/>
    </source>
</evidence>
<comment type="caution">
    <text evidence="1">The sequence shown here is derived from an EMBL/GenBank/DDBJ whole genome shotgun (WGS) entry which is preliminary data.</text>
</comment>
<accession>A0A8J3VGN4</accession>
<gene>
    <name evidence="1" type="ORF">Rhe02_33890</name>
</gene>
<reference evidence="1" key="1">
    <citation type="submission" date="2021-01" db="EMBL/GenBank/DDBJ databases">
        <title>Whole genome shotgun sequence of Rhizocola hellebori NBRC 109834.</title>
        <authorList>
            <person name="Komaki H."/>
            <person name="Tamura T."/>
        </authorList>
    </citation>
    <scope>NUCLEOTIDE SEQUENCE</scope>
    <source>
        <strain evidence="1">NBRC 109834</strain>
    </source>
</reference>
<dbReference type="RefSeq" id="WP_373320640.1">
    <property type="nucleotide sequence ID" value="NZ_BONY01000018.1"/>
</dbReference>